<evidence type="ECO:0000256" key="6">
    <source>
        <dbReference type="ARBA" id="ARBA00023015"/>
    </source>
</evidence>
<evidence type="ECO:0000259" key="11">
    <source>
        <dbReference type="Pfam" id="PF20645"/>
    </source>
</evidence>
<dbReference type="GO" id="GO:0001164">
    <property type="term" value="F:RNA polymerase I core promoter sequence-specific DNA binding"/>
    <property type="evidence" value="ECO:0007669"/>
    <property type="project" value="InterPro"/>
</dbReference>
<dbReference type="GO" id="GO:0042790">
    <property type="term" value="P:nucleolar large rRNA transcription by RNA polymerase I"/>
    <property type="evidence" value="ECO:0007669"/>
    <property type="project" value="TreeGrafter"/>
</dbReference>
<evidence type="ECO:0000256" key="8">
    <source>
        <dbReference type="ARBA" id="ARBA00023163"/>
    </source>
</evidence>
<accession>A0A165KCS9</accession>
<dbReference type="STRING" id="1353952.A0A165KCS9"/>
<proteinExistence type="inferred from homology"/>
<feature type="compositionally biased region" description="Basic residues" evidence="10">
    <location>
        <begin position="209"/>
        <end position="221"/>
    </location>
</feature>
<dbReference type="OrthoDB" id="428577at2759"/>
<keyword evidence="6" id="KW-0805">Transcription regulation</keyword>
<feature type="compositionally biased region" description="Pro residues" evidence="10">
    <location>
        <begin position="153"/>
        <end position="162"/>
    </location>
</feature>
<organism evidence="12 13">
    <name type="scientific">Calocera cornea HHB12733</name>
    <dbReference type="NCBI Taxonomy" id="1353952"/>
    <lineage>
        <taxon>Eukaryota</taxon>
        <taxon>Fungi</taxon>
        <taxon>Dikarya</taxon>
        <taxon>Basidiomycota</taxon>
        <taxon>Agaricomycotina</taxon>
        <taxon>Dacrymycetes</taxon>
        <taxon>Dacrymycetales</taxon>
        <taxon>Dacrymycetaceae</taxon>
        <taxon>Calocera</taxon>
    </lineage>
</organism>
<keyword evidence="13" id="KW-1185">Reference proteome</keyword>
<keyword evidence="9" id="KW-0539">Nucleus</keyword>
<dbReference type="InterPro" id="IPR048538">
    <property type="entry name" value="Rrn7_cyclin_C"/>
</dbReference>
<feature type="region of interest" description="Disordered" evidence="10">
    <location>
        <begin position="132"/>
        <end position="222"/>
    </location>
</feature>
<reference evidence="12 13" key="1">
    <citation type="journal article" date="2016" name="Mol. Biol. Evol.">
        <title>Comparative Genomics of Early-Diverging Mushroom-Forming Fungi Provides Insights into the Origins of Lignocellulose Decay Capabilities.</title>
        <authorList>
            <person name="Nagy L.G."/>
            <person name="Riley R."/>
            <person name="Tritt A."/>
            <person name="Adam C."/>
            <person name="Daum C."/>
            <person name="Floudas D."/>
            <person name="Sun H."/>
            <person name="Yadav J.S."/>
            <person name="Pangilinan J."/>
            <person name="Larsson K.H."/>
            <person name="Matsuura K."/>
            <person name="Barry K."/>
            <person name="Labutti K."/>
            <person name="Kuo R."/>
            <person name="Ohm R.A."/>
            <person name="Bhattacharya S.S."/>
            <person name="Shirouzu T."/>
            <person name="Yoshinaga Y."/>
            <person name="Martin F.M."/>
            <person name="Grigoriev I.V."/>
            <person name="Hibbett D.S."/>
        </authorList>
    </citation>
    <scope>NUCLEOTIDE SEQUENCE [LARGE SCALE GENOMIC DNA]</scope>
    <source>
        <strain evidence="12 13">HHB12733</strain>
    </source>
</reference>
<evidence type="ECO:0000313" key="13">
    <source>
        <dbReference type="Proteomes" id="UP000076842"/>
    </source>
</evidence>
<keyword evidence="7" id="KW-0238">DNA-binding</keyword>
<comment type="subcellular location">
    <subcellularLocation>
        <location evidence="1">Nucleus</location>
        <location evidence="1">Nucleolus</location>
    </subcellularLocation>
</comment>
<feature type="region of interest" description="Disordered" evidence="10">
    <location>
        <begin position="477"/>
        <end position="500"/>
    </location>
</feature>
<dbReference type="AlphaFoldDB" id="A0A165KCS9"/>
<evidence type="ECO:0000256" key="4">
    <source>
        <dbReference type="ARBA" id="ARBA00022771"/>
    </source>
</evidence>
<dbReference type="InterPro" id="IPR033599">
    <property type="entry name" value="TAF1B/Rrn7"/>
</dbReference>
<evidence type="ECO:0000256" key="5">
    <source>
        <dbReference type="ARBA" id="ARBA00022833"/>
    </source>
</evidence>
<dbReference type="GO" id="GO:0070860">
    <property type="term" value="C:RNA polymerase I core factor complex"/>
    <property type="evidence" value="ECO:0007669"/>
    <property type="project" value="InterPro"/>
</dbReference>
<protein>
    <recommendedName>
        <fullName evidence="11">Rrn7/TAF1B C-terminal cyclin domain-containing protein</fullName>
    </recommendedName>
</protein>
<evidence type="ECO:0000313" key="12">
    <source>
        <dbReference type="EMBL" id="KZT62969.1"/>
    </source>
</evidence>
<keyword evidence="3" id="KW-0479">Metal-binding</keyword>
<keyword evidence="4" id="KW-0863">Zinc-finger</keyword>
<dbReference type="GO" id="GO:0008270">
    <property type="term" value="F:zinc ion binding"/>
    <property type="evidence" value="ECO:0007669"/>
    <property type="project" value="UniProtKB-KW"/>
</dbReference>
<feature type="region of interest" description="Disordered" evidence="10">
    <location>
        <begin position="578"/>
        <end position="607"/>
    </location>
</feature>
<dbReference type="PANTHER" id="PTHR31576:SF2">
    <property type="entry name" value="TATA BOX-BINDING PROTEIN-ASSOCIATED FACTOR RNA POLYMERASE I SUBUNIT B"/>
    <property type="match status" value="1"/>
</dbReference>
<evidence type="ECO:0000256" key="7">
    <source>
        <dbReference type="ARBA" id="ARBA00023125"/>
    </source>
</evidence>
<feature type="compositionally biased region" description="Low complexity" evidence="10">
    <location>
        <begin position="171"/>
        <end position="208"/>
    </location>
</feature>
<name>A0A165KCS9_9BASI</name>
<evidence type="ECO:0000256" key="1">
    <source>
        <dbReference type="ARBA" id="ARBA00004604"/>
    </source>
</evidence>
<comment type="similarity">
    <text evidence="2">Belongs to the RRN7/TAF1B family.</text>
</comment>
<evidence type="ECO:0000256" key="2">
    <source>
        <dbReference type="ARBA" id="ARBA00006899"/>
    </source>
</evidence>
<dbReference type="EMBL" id="KV423914">
    <property type="protein sequence ID" value="KZT62969.1"/>
    <property type="molecule type" value="Genomic_DNA"/>
</dbReference>
<evidence type="ECO:0000256" key="10">
    <source>
        <dbReference type="SAM" id="MobiDB-lite"/>
    </source>
</evidence>
<feature type="compositionally biased region" description="Basic and acidic residues" evidence="10">
    <location>
        <begin position="585"/>
        <end position="596"/>
    </location>
</feature>
<dbReference type="Proteomes" id="UP000076842">
    <property type="component" value="Unassembled WGS sequence"/>
</dbReference>
<evidence type="ECO:0000256" key="3">
    <source>
        <dbReference type="ARBA" id="ARBA00022723"/>
    </source>
</evidence>
<dbReference type="InParanoid" id="A0A165KCS9"/>
<dbReference type="PANTHER" id="PTHR31576">
    <property type="entry name" value="TATA BOX-BINDING PROTEIN-ASSOCIATED FACTOR RNA POLYMERASE I SUBUNIT B"/>
    <property type="match status" value="1"/>
</dbReference>
<dbReference type="Pfam" id="PF20645">
    <property type="entry name" value="Rrn7_cyclin_C"/>
    <property type="match status" value="1"/>
</dbReference>
<feature type="domain" description="Rrn7/TAF1B C-terminal cyclin" evidence="11">
    <location>
        <begin position="290"/>
        <end position="457"/>
    </location>
</feature>
<sequence>MVRPCPVCKSRKWHREPLSALIVCAEGHVLPNYRNETTEVQEPGQHQLSRRAVKRPKRATVELSSADPKLYHGDRARFHYLQCLQLLFRKQLNALIRLWALPHEFEVIARDVWAMHLALLGEDIPAEPLHAAAAPPLGTSLPRAGGGTSTPAGRPPASPSTPTPESDRSSNSELELAQLLSEASATSSSSSGDEQQPPSAGPSAAPPGRKGRRRGTLHKSKAAAPGGNLAVLVCALWVLRVPATYADLIRLVERYELPYLAPLHSLPEEMTLHLTTSTAKALTPRFPPNVMVLHTLASRLARGMAGYGVVLPELNAAPVLWRAVRALNGSPLLYTLSKRLLSTLDIPLTLHPSLTPLLHPPPPDAPSPVTRKHHLENIPASLALLGGVVLCLKLMYGLDGRERVPKDEGDPLRGMPRVGEWLGSLREARERRGRDILKVFPRSVLDMTDAEMDEYLELAPRVLVDPREKVDHPDREFKDQFFPLPPPGPGQPSTQTPASTYPPYSKFTATALSRDPKALQPGSKHVIYSRLDRHGTIPEEYELVLQVAADWARVDLEDVLTTVEVYERRLETTWKERRAAKRRLSRADGDEQDLRHQRSRSVLPDAE</sequence>
<keyword evidence="5" id="KW-0862">Zinc</keyword>
<evidence type="ECO:0000256" key="9">
    <source>
        <dbReference type="ARBA" id="ARBA00023242"/>
    </source>
</evidence>
<gene>
    <name evidence="12" type="ORF">CALCODRAFT_462354</name>
</gene>
<keyword evidence="8" id="KW-0804">Transcription</keyword>